<evidence type="ECO:0000313" key="2">
    <source>
        <dbReference type="EMBL" id="PRD56668.1"/>
    </source>
</evidence>
<feature type="transmembrane region" description="Helical" evidence="1">
    <location>
        <begin position="44"/>
        <end position="67"/>
    </location>
</feature>
<feature type="transmembrane region" description="Helical" evidence="1">
    <location>
        <begin position="6"/>
        <end position="23"/>
    </location>
</feature>
<feature type="transmembrane region" description="Helical" evidence="1">
    <location>
        <begin position="79"/>
        <end position="102"/>
    </location>
</feature>
<dbReference type="OrthoDB" id="982650at2"/>
<evidence type="ECO:0008006" key="4">
    <source>
        <dbReference type="Google" id="ProtNLM"/>
    </source>
</evidence>
<organism evidence="2 3">
    <name type="scientific">Sphingobacterium gobiense</name>
    <dbReference type="NCBI Taxonomy" id="1382456"/>
    <lineage>
        <taxon>Bacteria</taxon>
        <taxon>Pseudomonadati</taxon>
        <taxon>Bacteroidota</taxon>
        <taxon>Sphingobacteriia</taxon>
        <taxon>Sphingobacteriales</taxon>
        <taxon>Sphingobacteriaceae</taxon>
        <taxon>Sphingobacterium</taxon>
    </lineage>
</organism>
<protein>
    <recommendedName>
        <fullName evidence="4">DoxX family protein</fullName>
    </recommendedName>
</protein>
<keyword evidence="1" id="KW-0812">Transmembrane</keyword>
<proteinExistence type="predicted"/>
<evidence type="ECO:0000313" key="3">
    <source>
        <dbReference type="Proteomes" id="UP000238642"/>
    </source>
</evidence>
<name>A0A2S9JTW9_9SPHI</name>
<evidence type="ECO:0000256" key="1">
    <source>
        <dbReference type="SAM" id="Phobius"/>
    </source>
</evidence>
<dbReference type="AlphaFoldDB" id="A0A2S9JTW9"/>
<dbReference type="EMBL" id="PVBS01000001">
    <property type="protein sequence ID" value="PRD56668.1"/>
    <property type="molecule type" value="Genomic_DNA"/>
</dbReference>
<comment type="caution">
    <text evidence="2">The sequence shown here is derived from an EMBL/GenBank/DDBJ whole genome shotgun (WGS) entry which is preliminary data.</text>
</comment>
<sequence>MNTFLIIANVIVLISVIVHMFLGDKDIKSIMPDLSEHKRFENWIMARGAFHVVSVDILMITAGLTLINFTDLLDPHRTILLQIMSIYFLLYAVFFLIVVTVSGSLPKKFLKLCQWALFLILSGLIYFGI</sequence>
<gene>
    <name evidence="2" type="ORF">C5749_05400</name>
</gene>
<keyword evidence="3" id="KW-1185">Reference proteome</keyword>
<accession>A0A2S9JTW9</accession>
<reference evidence="2 3" key="1">
    <citation type="submission" date="2018-02" db="EMBL/GenBank/DDBJ databases">
        <title>The draft genome of Sphingobacterium gobiense H7.</title>
        <authorList>
            <person name="Li L."/>
            <person name="Liu L."/>
            <person name="Zhang X."/>
            <person name="Wang T."/>
            <person name="Liang L."/>
        </authorList>
    </citation>
    <scope>NUCLEOTIDE SEQUENCE [LARGE SCALE GENOMIC DNA]</scope>
    <source>
        <strain evidence="2 3">ACCC 05757</strain>
    </source>
</reference>
<keyword evidence="1" id="KW-1133">Transmembrane helix</keyword>
<keyword evidence="1" id="KW-0472">Membrane</keyword>
<feature type="transmembrane region" description="Helical" evidence="1">
    <location>
        <begin position="109"/>
        <end position="128"/>
    </location>
</feature>
<dbReference type="Proteomes" id="UP000238642">
    <property type="component" value="Unassembled WGS sequence"/>
</dbReference>